<reference evidence="7 8" key="1">
    <citation type="submission" date="2011-08" db="EMBL/GenBank/DDBJ databases">
        <title>The genome of the obligate endobacterium of an arbuscular mycorrhizal fungus reveals an interphylum network of nutritional interactions.</title>
        <authorList>
            <person name="Ghignone S."/>
            <person name="Salvioli A."/>
            <person name="Anca I."/>
            <person name="Lumini E."/>
            <person name="Ortu G."/>
            <person name="Petiti L."/>
            <person name="Cruveiller S."/>
            <person name="Bianciotto V."/>
            <person name="Piffanelli P."/>
            <person name="Lanfranco L."/>
            <person name="Bonfante P."/>
        </authorList>
    </citation>
    <scope>NUCLEOTIDE SEQUENCE [LARGE SCALE GENOMIC DNA]</scope>
    <source>
        <strain evidence="7 8">BEG34</strain>
    </source>
</reference>
<comment type="subcellular location">
    <subcellularLocation>
        <location evidence="1">Membrane</location>
        <topology evidence="1">Multi-pass membrane protein</topology>
    </subcellularLocation>
</comment>
<evidence type="ECO:0000313" key="7">
    <source>
        <dbReference type="EMBL" id="CCD30210.1"/>
    </source>
</evidence>
<name>G2JBQ5_9BURK</name>
<keyword evidence="5 6" id="KW-0472">Membrane</keyword>
<organism evidence="7 8">
    <name type="scientific">Candidatus Glomeribacter gigasporarum BEG34</name>
    <dbReference type="NCBI Taxonomy" id="1070319"/>
    <lineage>
        <taxon>Bacteria</taxon>
        <taxon>Pseudomonadati</taxon>
        <taxon>Pseudomonadota</taxon>
        <taxon>Betaproteobacteria</taxon>
        <taxon>Burkholderiales</taxon>
        <taxon>Burkholderiaceae</taxon>
        <taxon>Candidatus Glomeribacter</taxon>
    </lineage>
</organism>
<keyword evidence="4 6" id="KW-1133">Transmembrane helix</keyword>
<feature type="transmembrane region" description="Helical" evidence="6">
    <location>
        <begin position="47"/>
        <end position="68"/>
    </location>
</feature>
<feature type="transmembrane region" description="Helical" evidence="6">
    <location>
        <begin position="12"/>
        <end position="35"/>
    </location>
</feature>
<dbReference type="eggNOG" id="COG0861">
    <property type="taxonomic scope" value="Bacteria"/>
</dbReference>
<dbReference type="AlphaFoldDB" id="G2JBQ5"/>
<dbReference type="InterPro" id="IPR022301">
    <property type="entry name" value="Integral_membrane_YjbE"/>
</dbReference>
<dbReference type="Pfam" id="PF03741">
    <property type="entry name" value="TerC"/>
    <property type="match status" value="1"/>
</dbReference>
<keyword evidence="8" id="KW-1185">Reference proteome</keyword>
<gene>
    <name evidence="7" type="ORF">CAGGBEG34_540005</name>
</gene>
<sequence>MSELIAGLNWGVIAQIIVIDVMLSGDNAIAIALACRDLPAAQRKQGIVWGTVGAIALRALLMFFALALFEWPGLKMAGGLLLLWIGIQLTAPRRNALHTVQSSKRLAAAIKTILLADFAMSLDNVLGIASASQAAHAKHRFLLIALGLLLSVPLMIWASQFLLKLLDRFPFIVTAGAALLGWIAGGLIIQDAILQRFPLLMTTAARIYAQIAGAVLVVALGALFARRRAR</sequence>
<dbReference type="PANTHER" id="PTHR30238">
    <property type="entry name" value="MEMBRANE BOUND PREDICTED REDOX MODULATOR"/>
    <property type="match status" value="1"/>
</dbReference>
<dbReference type="Proteomes" id="UP000054051">
    <property type="component" value="Unassembled WGS sequence"/>
</dbReference>
<feature type="transmembrane region" description="Helical" evidence="6">
    <location>
        <begin position="205"/>
        <end position="225"/>
    </location>
</feature>
<dbReference type="InterPro" id="IPR005496">
    <property type="entry name" value="Integral_membrane_TerC"/>
</dbReference>
<evidence type="ECO:0000256" key="5">
    <source>
        <dbReference type="ARBA" id="ARBA00023136"/>
    </source>
</evidence>
<protein>
    <submittedName>
        <fullName evidence="7">Integral membrane protein TerC</fullName>
    </submittedName>
</protein>
<comment type="caution">
    <text evidence="7">The sequence shown here is derived from an EMBL/GenBank/DDBJ whole genome shotgun (WGS) entry which is preliminary data.</text>
</comment>
<dbReference type="EMBL" id="CAFB01000074">
    <property type="protein sequence ID" value="CCD30210.1"/>
    <property type="molecule type" value="Genomic_DNA"/>
</dbReference>
<feature type="transmembrane region" description="Helical" evidence="6">
    <location>
        <begin position="141"/>
        <end position="159"/>
    </location>
</feature>
<dbReference type="GO" id="GO:0016020">
    <property type="term" value="C:membrane"/>
    <property type="evidence" value="ECO:0007669"/>
    <property type="project" value="UniProtKB-SubCell"/>
</dbReference>
<evidence type="ECO:0000256" key="6">
    <source>
        <dbReference type="SAM" id="Phobius"/>
    </source>
</evidence>
<comment type="similarity">
    <text evidence="2">Belongs to the TerC family.</text>
</comment>
<dbReference type="PANTHER" id="PTHR30238:SF4">
    <property type="entry name" value="SLL1022 PROTEIN"/>
    <property type="match status" value="1"/>
</dbReference>
<proteinExistence type="inferred from homology"/>
<dbReference type="NCBIfam" id="TIGR03717">
    <property type="entry name" value="R_switched_YjbE"/>
    <property type="match status" value="1"/>
</dbReference>
<evidence type="ECO:0000313" key="8">
    <source>
        <dbReference type="Proteomes" id="UP000054051"/>
    </source>
</evidence>
<evidence type="ECO:0000256" key="4">
    <source>
        <dbReference type="ARBA" id="ARBA00022989"/>
    </source>
</evidence>
<accession>G2JBQ5</accession>
<keyword evidence="3 6" id="KW-0812">Transmembrane</keyword>
<evidence type="ECO:0000256" key="2">
    <source>
        <dbReference type="ARBA" id="ARBA00007511"/>
    </source>
</evidence>
<dbReference type="OrthoDB" id="5295733at2"/>
<feature type="transmembrane region" description="Helical" evidence="6">
    <location>
        <begin position="171"/>
        <end position="193"/>
    </location>
</feature>
<dbReference type="RefSeq" id="WP_006683262.1">
    <property type="nucleotide sequence ID" value="NZ_CAFB01000074.1"/>
</dbReference>
<evidence type="ECO:0000256" key="3">
    <source>
        <dbReference type="ARBA" id="ARBA00022692"/>
    </source>
</evidence>
<evidence type="ECO:0000256" key="1">
    <source>
        <dbReference type="ARBA" id="ARBA00004141"/>
    </source>
</evidence>